<dbReference type="Proteomes" id="UP001171620">
    <property type="component" value="Unassembled WGS sequence"/>
</dbReference>
<evidence type="ECO:0000313" key="1">
    <source>
        <dbReference type="EMBL" id="MDN7799581.1"/>
    </source>
</evidence>
<evidence type="ECO:0000313" key="2">
    <source>
        <dbReference type="Proteomes" id="UP001171620"/>
    </source>
</evidence>
<gene>
    <name evidence="1" type="ORF">QZM33_32110</name>
</gene>
<reference evidence="1" key="1">
    <citation type="submission" date="2023-07" db="EMBL/GenBank/DDBJ databases">
        <title>A collection of bacterial strains from the Burkholderia cepacia Research Laboratory and Repository.</title>
        <authorList>
            <person name="Lipuma J."/>
            <person name="Spilker T."/>
            <person name="Caverly L."/>
        </authorList>
    </citation>
    <scope>NUCLEOTIDE SEQUENCE</scope>
    <source>
        <strain evidence="1">AU44268</strain>
    </source>
</reference>
<accession>A0AAW7T9W2</accession>
<dbReference type="RefSeq" id="WP_261505621.1">
    <property type="nucleotide sequence ID" value="NZ_JAUJRV010000050.1"/>
</dbReference>
<dbReference type="InterPro" id="IPR019291">
    <property type="entry name" value="Host_attachment_protein"/>
</dbReference>
<sequence>MTNAMWIVVANQAVSRIFETRNPSGEIVEKTAAIHLASRLREKDLVSDAPGRTYDRFGAGRHRADPASSQHAREAASFANEIAATLKEGVARGEVGTLILVAPAAFLGQLRGKLDADTLCHVTLELGKDLVHLNADEIRSRLPEFLPRH</sequence>
<organism evidence="1 2">
    <name type="scientific">Burkholderia vietnamiensis</name>
    <dbReference type="NCBI Taxonomy" id="60552"/>
    <lineage>
        <taxon>Bacteria</taxon>
        <taxon>Pseudomonadati</taxon>
        <taxon>Pseudomonadota</taxon>
        <taxon>Betaproteobacteria</taxon>
        <taxon>Burkholderiales</taxon>
        <taxon>Burkholderiaceae</taxon>
        <taxon>Burkholderia</taxon>
        <taxon>Burkholderia cepacia complex</taxon>
    </lineage>
</organism>
<dbReference type="AlphaFoldDB" id="A0AAW7T9W2"/>
<proteinExistence type="predicted"/>
<name>A0AAW7T9W2_BURVI</name>
<comment type="caution">
    <text evidence="1">The sequence shown here is derived from an EMBL/GenBank/DDBJ whole genome shotgun (WGS) entry which is preliminary data.</text>
</comment>
<protein>
    <submittedName>
        <fullName evidence="1">Host attachment protein</fullName>
    </submittedName>
</protein>
<dbReference type="Pfam" id="PF10116">
    <property type="entry name" value="Host_attach"/>
    <property type="match status" value="1"/>
</dbReference>
<dbReference type="EMBL" id="JAUJRV010000050">
    <property type="protein sequence ID" value="MDN7799581.1"/>
    <property type="molecule type" value="Genomic_DNA"/>
</dbReference>